<sequence length="224" mass="24457">MNADLFKKVDDYISDLLAPEDAVLTETIESLDREDIPQISVTANQGKLLQVLLMLGSARTVLELGTLGGYSTIWMARALPEDGKVISLEIDENHAKVARQNIEKAGLTHKVEVRVGKALDLLPKMAANGEGPFDMIFIDADKPPYAEYFKLALTLSRPGTLIICDNVIREGKVLDANHPDERVQGVRRFNQLLAETPSVTATILQTVGAKDYDGMAIAVVNQTA</sequence>
<dbReference type="EMBL" id="WHLY01000002">
    <property type="protein sequence ID" value="MPR33624.1"/>
    <property type="molecule type" value="Genomic_DNA"/>
</dbReference>
<organism evidence="4 5">
    <name type="scientific">Salmonirosea aquatica</name>
    <dbReference type="NCBI Taxonomy" id="2654236"/>
    <lineage>
        <taxon>Bacteria</taxon>
        <taxon>Pseudomonadati</taxon>
        <taxon>Bacteroidota</taxon>
        <taxon>Cytophagia</taxon>
        <taxon>Cytophagales</taxon>
        <taxon>Spirosomataceae</taxon>
        <taxon>Salmonirosea</taxon>
    </lineage>
</organism>
<accession>A0A7C9F8K3</accession>
<evidence type="ECO:0000313" key="5">
    <source>
        <dbReference type="Proteomes" id="UP000479293"/>
    </source>
</evidence>
<dbReference type="GO" id="GO:0032259">
    <property type="term" value="P:methylation"/>
    <property type="evidence" value="ECO:0007669"/>
    <property type="project" value="UniProtKB-KW"/>
</dbReference>
<evidence type="ECO:0000256" key="2">
    <source>
        <dbReference type="ARBA" id="ARBA00022679"/>
    </source>
</evidence>
<name>A0A7C9F8K3_9BACT</name>
<protein>
    <submittedName>
        <fullName evidence="4">Methyltransferase domain-containing protein</fullName>
    </submittedName>
</protein>
<evidence type="ECO:0000313" key="4">
    <source>
        <dbReference type="EMBL" id="MPR33624.1"/>
    </source>
</evidence>
<dbReference type="AlphaFoldDB" id="A0A7C9F8K3"/>
<comment type="caution">
    <text evidence="4">The sequence shown here is derived from an EMBL/GenBank/DDBJ whole genome shotgun (WGS) entry which is preliminary data.</text>
</comment>
<keyword evidence="2 4" id="KW-0808">Transferase</keyword>
<dbReference type="SUPFAM" id="SSF53335">
    <property type="entry name" value="S-adenosyl-L-methionine-dependent methyltransferases"/>
    <property type="match status" value="1"/>
</dbReference>
<dbReference type="Proteomes" id="UP000479293">
    <property type="component" value="Unassembled WGS sequence"/>
</dbReference>
<dbReference type="InterPro" id="IPR029063">
    <property type="entry name" value="SAM-dependent_MTases_sf"/>
</dbReference>
<dbReference type="RefSeq" id="WP_152759029.1">
    <property type="nucleotide sequence ID" value="NZ_WHLY01000002.1"/>
</dbReference>
<keyword evidence="3" id="KW-0949">S-adenosyl-L-methionine</keyword>
<dbReference type="GO" id="GO:0008171">
    <property type="term" value="F:O-methyltransferase activity"/>
    <property type="evidence" value="ECO:0007669"/>
    <property type="project" value="InterPro"/>
</dbReference>
<reference evidence="4 5" key="1">
    <citation type="submission" date="2019-10" db="EMBL/GenBank/DDBJ databases">
        <title>Draft Genome Sequence of Cytophagaceae sp. SJW1-29.</title>
        <authorList>
            <person name="Choi A."/>
        </authorList>
    </citation>
    <scope>NUCLEOTIDE SEQUENCE [LARGE SCALE GENOMIC DNA]</scope>
    <source>
        <strain evidence="4 5">SJW1-29</strain>
    </source>
</reference>
<proteinExistence type="predicted"/>
<keyword evidence="5" id="KW-1185">Reference proteome</keyword>
<evidence type="ECO:0000256" key="3">
    <source>
        <dbReference type="ARBA" id="ARBA00022691"/>
    </source>
</evidence>
<dbReference type="PROSITE" id="PS51682">
    <property type="entry name" value="SAM_OMT_I"/>
    <property type="match status" value="1"/>
</dbReference>
<dbReference type="PANTHER" id="PTHR10509">
    <property type="entry name" value="O-METHYLTRANSFERASE-RELATED"/>
    <property type="match status" value="1"/>
</dbReference>
<dbReference type="CDD" id="cd02440">
    <property type="entry name" value="AdoMet_MTases"/>
    <property type="match status" value="1"/>
</dbReference>
<dbReference type="InterPro" id="IPR050362">
    <property type="entry name" value="Cation-dep_OMT"/>
</dbReference>
<evidence type="ECO:0000256" key="1">
    <source>
        <dbReference type="ARBA" id="ARBA00022603"/>
    </source>
</evidence>
<dbReference type="Gene3D" id="3.40.50.150">
    <property type="entry name" value="Vaccinia Virus protein VP39"/>
    <property type="match status" value="1"/>
</dbReference>
<dbReference type="Pfam" id="PF01596">
    <property type="entry name" value="Methyltransf_3"/>
    <property type="match status" value="1"/>
</dbReference>
<dbReference type="InterPro" id="IPR002935">
    <property type="entry name" value="SAM_O-MeTrfase"/>
</dbReference>
<gene>
    <name evidence="4" type="ORF">GBK04_09645</name>
</gene>
<dbReference type="PANTHER" id="PTHR10509:SF14">
    <property type="entry name" value="CAFFEOYL-COA O-METHYLTRANSFERASE 3-RELATED"/>
    <property type="match status" value="1"/>
</dbReference>
<keyword evidence="1 4" id="KW-0489">Methyltransferase</keyword>
<dbReference type="GO" id="GO:0008757">
    <property type="term" value="F:S-adenosylmethionine-dependent methyltransferase activity"/>
    <property type="evidence" value="ECO:0007669"/>
    <property type="project" value="TreeGrafter"/>
</dbReference>